<comment type="caution">
    <text evidence="6">The sequence shown here is derived from an EMBL/GenBank/DDBJ whole genome shotgun (WGS) entry which is preliminary data.</text>
</comment>
<dbReference type="SUPFAM" id="SSF53474">
    <property type="entry name" value="alpha/beta-Hydrolases"/>
    <property type="match status" value="1"/>
</dbReference>
<dbReference type="Pfam" id="PF00326">
    <property type="entry name" value="Peptidase_S9"/>
    <property type="match status" value="1"/>
</dbReference>
<dbReference type="Proteomes" id="UP000663866">
    <property type="component" value="Unassembled WGS sequence"/>
</dbReference>
<dbReference type="Proteomes" id="UP000663856">
    <property type="component" value="Unassembled WGS sequence"/>
</dbReference>
<gene>
    <name evidence="4" type="ORF">KQP761_LOCUS35873</name>
    <name evidence="6" type="ORF">MBJ925_LOCUS17672</name>
    <name evidence="7" type="ORF">OVN521_LOCUS23335</name>
    <name evidence="8" type="ORF">SMN809_LOCUS51953</name>
    <name evidence="5" type="ORF">WKI299_LOCUS8768</name>
</gene>
<name>A0A816RKR2_9BILA</name>
<dbReference type="EMBL" id="CAJOBG010005265">
    <property type="protein sequence ID" value="CAF4146031.1"/>
    <property type="molecule type" value="Genomic_DNA"/>
</dbReference>
<evidence type="ECO:0000313" key="7">
    <source>
        <dbReference type="EMBL" id="CAF4146031.1"/>
    </source>
</evidence>
<evidence type="ECO:0000259" key="3">
    <source>
        <dbReference type="Pfam" id="PF00326"/>
    </source>
</evidence>
<dbReference type="GO" id="GO:0006508">
    <property type="term" value="P:proteolysis"/>
    <property type="evidence" value="ECO:0007669"/>
    <property type="project" value="InterPro"/>
</dbReference>
<dbReference type="PANTHER" id="PTHR42776:SF13">
    <property type="entry name" value="DIPEPTIDYL-PEPTIDASE 5"/>
    <property type="match status" value="1"/>
</dbReference>
<dbReference type="AlphaFoldDB" id="A0A816RKR2"/>
<evidence type="ECO:0000313" key="6">
    <source>
        <dbReference type="EMBL" id="CAF2076498.1"/>
    </source>
</evidence>
<dbReference type="Gene3D" id="3.40.50.1820">
    <property type="entry name" value="alpha/beta hydrolase"/>
    <property type="match status" value="1"/>
</dbReference>
<keyword evidence="1" id="KW-0732">Signal</keyword>
<dbReference type="OrthoDB" id="416344at2759"/>
<dbReference type="InterPro" id="IPR029058">
    <property type="entry name" value="AB_hydrolase_fold"/>
</dbReference>
<dbReference type="PANTHER" id="PTHR42776">
    <property type="entry name" value="SERINE PEPTIDASE S9 FAMILY MEMBER"/>
    <property type="match status" value="1"/>
</dbReference>
<dbReference type="GO" id="GO:0004252">
    <property type="term" value="F:serine-type endopeptidase activity"/>
    <property type="evidence" value="ECO:0007669"/>
    <property type="project" value="TreeGrafter"/>
</dbReference>
<evidence type="ECO:0000256" key="2">
    <source>
        <dbReference type="ARBA" id="ARBA00022801"/>
    </source>
</evidence>
<dbReference type="EMBL" id="CAJOBI010175374">
    <property type="protein sequence ID" value="CAF4905443.1"/>
    <property type="molecule type" value="Genomic_DNA"/>
</dbReference>
<evidence type="ECO:0000256" key="1">
    <source>
        <dbReference type="ARBA" id="ARBA00022729"/>
    </source>
</evidence>
<sequence>MINWIAGRSEMSQRFRALFSEHDAGGFTPYENPHAYKKFNPINHIVNWSQPMSIIHGELDYRVPDIQGIGAFIALQRRGIPSRML</sequence>
<feature type="domain" description="Peptidase S9 prolyl oligopeptidase catalytic" evidence="3">
    <location>
        <begin position="18"/>
        <end position="84"/>
    </location>
</feature>
<dbReference type="InterPro" id="IPR001375">
    <property type="entry name" value="Peptidase_S9_cat"/>
</dbReference>
<dbReference type="Proteomes" id="UP000676336">
    <property type="component" value="Unassembled WGS sequence"/>
</dbReference>
<evidence type="ECO:0000313" key="5">
    <source>
        <dbReference type="EMBL" id="CAF2043579.1"/>
    </source>
</evidence>
<dbReference type="EMBL" id="CAJNOW010020220">
    <property type="protein sequence ID" value="CAF1678072.1"/>
    <property type="molecule type" value="Genomic_DNA"/>
</dbReference>
<keyword evidence="10" id="KW-1185">Reference proteome</keyword>
<evidence type="ECO:0000313" key="10">
    <source>
        <dbReference type="Proteomes" id="UP000663866"/>
    </source>
</evidence>
<reference evidence="6" key="1">
    <citation type="submission" date="2021-02" db="EMBL/GenBank/DDBJ databases">
        <authorList>
            <person name="Nowell W R."/>
        </authorList>
    </citation>
    <scope>NUCLEOTIDE SEQUENCE</scope>
</reference>
<protein>
    <recommendedName>
        <fullName evidence="3">Peptidase S9 prolyl oligopeptidase catalytic domain-containing protein</fullName>
    </recommendedName>
</protein>
<dbReference type="Proteomes" id="UP000663834">
    <property type="component" value="Unassembled WGS sequence"/>
</dbReference>
<keyword evidence="2" id="KW-0378">Hydrolase</keyword>
<proteinExistence type="predicted"/>
<accession>A0A816RKR2</accession>
<dbReference type="Proteomes" id="UP000663824">
    <property type="component" value="Unassembled WGS sequence"/>
</dbReference>
<dbReference type="EMBL" id="CAJNRE010008844">
    <property type="protein sequence ID" value="CAF2076498.1"/>
    <property type="molecule type" value="Genomic_DNA"/>
</dbReference>
<evidence type="ECO:0000313" key="4">
    <source>
        <dbReference type="EMBL" id="CAF1678072.1"/>
    </source>
</evidence>
<evidence type="ECO:0000313" key="9">
    <source>
        <dbReference type="Proteomes" id="UP000663824"/>
    </source>
</evidence>
<organism evidence="6 9">
    <name type="scientific">Rotaria magnacalcarata</name>
    <dbReference type="NCBI Taxonomy" id="392030"/>
    <lineage>
        <taxon>Eukaryota</taxon>
        <taxon>Metazoa</taxon>
        <taxon>Spiralia</taxon>
        <taxon>Gnathifera</taxon>
        <taxon>Rotifera</taxon>
        <taxon>Eurotatoria</taxon>
        <taxon>Bdelloidea</taxon>
        <taxon>Philodinida</taxon>
        <taxon>Philodinidae</taxon>
        <taxon>Rotaria</taxon>
    </lineage>
</organism>
<dbReference type="EMBL" id="CAJNRF010002828">
    <property type="protein sequence ID" value="CAF2043579.1"/>
    <property type="molecule type" value="Genomic_DNA"/>
</dbReference>
<evidence type="ECO:0000313" key="8">
    <source>
        <dbReference type="EMBL" id="CAF4905443.1"/>
    </source>
</evidence>